<evidence type="ECO:0000313" key="2">
    <source>
        <dbReference type="EMBL" id="GLR90241.1"/>
    </source>
</evidence>
<protein>
    <recommendedName>
        <fullName evidence="1">Hydantoinase B/oxoprolinase domain-containing protein</fullName>
    </recommendedName>
</protein>
<proteinExistence type="predicted"/>
<gene>
    <name evidence="2" type="ORF">GCM10007857_69550</name>
</gene>
<sequence>MDVGSTHDPVPGFLPDGIAVKAVIDVDPDAGEITVDLRHNDDCVKAGFNQTEATARSSVMAAIYHSLGTGLPRNSGAFRCIKVLLRENSVVGIPRFPASCSIATTNVADRLVNLVQSALAGLGHDIGLAEGGLCMGVNSGVISGEDFRNGGRAYISQLTLASNGGPASAFADGWGTYGIPAASGLTYRDSVEINEIKFPMIVDHLRLVAGSAGAGAHRGGLAVETRYRVREGTMTVVTNSDGQLFAPQGVLGGQSGALGVSYFIHEDGREERMPGFGVQVIRKGQALRGTTNGGGGFGDPAKRDPALVLRDVSEMRETTERACATYQVAFTGDATAGTLAIDAERTQKLRRSNPA</sequence>
<dbReference type="EMBL" id="BSOW01000032">
    <property type="protein sequence ID" value="GLR90241.1"/>
    <property type="molecule type" value="Genomic_DNA"/>
</dbReference>
<dbReference type="Proteomes" id="UP001156905">
    <property type="component" value="Unassembled WGS sequence"/>
</dbReference>
<evidence type="ECO:0000259" key="1">
    <source>
        <dbReference type="Pfam" id="PF02538"/>
    </source>
</evidence>
<evidence type="ECO:0000313" key="3">
    <source>
        <dbReference type="Proteomes" id="UP001156905"/>
    </source>
</evidence>
<organism evidence="2 3">
    <name type="scientific">Bradyrhizobium iriomotense</name>
    <dbReference type="NCBI Taxonomy" id="441950"/>
    <lineage>
        <taxon>Bacteria</taxon>
        <taxon>Pseudomonadati</taxon>
        <taxon>Pseudomonadota</taxon>
        <taxon>Alphaproteobacteria</taxon>
        <taxon>Hyphomicrobiales</taxon>
        <taxon>Nitrobacteraceae</taxon>
        <taxon>Bradyrhizobium</taxon>
    </lineage>
</organism>
<dbReference type="PANTHER" id="PTHR11365:SF23">
    <property type="entry name" value="HYPOTHETICAL 5-OXOPROLINASE (EUROFUNG)-RELATED"/>
    <property type="match status" value="1"/>
</dbReference>
<dbReference type="PANTHER" id="PTHR11365">
    <property type="entry name" value="5-OXOPROLINASE RELATED"/>
    <property type="match status" value="1"/>
</dbReference>
<keyword evidence="3" id="KW-1185">Reference proteome</keyword>
<reference evidence="3" key="1">
    <citation type="journal article" date="2019" name="Int. J. Syst. Evol. Microbiol.">
        <title>The Global Catalogue of Microorganisms (GCM) 10K type strain sequencing project: providing services to taxonomists for standard genome sequencing and annotation.</title>
        <authorList>
            <consortium name="The Broad Institute Genomics Platform"/>
            <consortium name="The Broad Institute Genome Sequencing Center for Infectious Disease"/>
            <person name="Wu L."/>
            <person name="Ma J."/>
        </authorList>
    </citation>
    <scope>NUCLEOTIDE SEQUENCE [LARGE SCALE GENOMIC DNA]</scope>
    <source>
        <strain evidence="3">NBRC 102520</strain>
    </source>
</reference>
<accession>A0ABQ6B9R9</accession>
<dbReference type="Pfam" id="PF02538">
    <property type="entry name" value="Hydantoinase_B"/>
    <property type="match status" value="1"/>
</dbReference>
<comment type="caution">
    <text evidence="2">The sequence shown here is derived from an EMBL/GenBank/DDBJ whole genome shotgun (WGS) entry which is preliminary data.</text>
</comment>
<feature type="domain" description="Hydantoinase B/oxoprolinase" evidence="1">
    <location>
        <begin position="13"/>
        <end position="300"/>
    </location>
</feature>
<dbReference type="InterPro" id="IPR045079">
    <property type="entry name" value="Oxoprolinase-like"/>
</dbReference>
<dbReference type="InterPro" id="IPR003692">
    <property type="entry name" value="Hydantoinase_B"/>
</dbReference>
<name>A0ABQ6B9R9_9BRAD</name>